<dbReference type="Proteomes" id="UP000294829">
    <property type="component" value="Unassembled WGS sequence"/>
</dbReference>
<dbReference type="AlphaFoldDB" id="A0A4R5W2K4"/>
<sequence length="238" mass="26953">MFNPKPTIQLIPIAGHTPIVIIDDFLLHPDALVAEACQARDKFTNAPKNAFPGLELRMPESFSSRLNDFFIQHISKLLGARRSLSMFSRLSMITLAPDELARSQRICHQDQINESPQHCFAASVLYLFKNPELGGTSFYAPKIDQARIKQLYINPSAWDELPEQEATELFGTKPHYMTESNPYFELLGNVEAKWNRVIFYDGSIFHSGHITKPELLSRDPAQGRLTINGFFTCRKALG</sequence>
<accession>A0A4R5W2K4</accession>
<dbReference type="RefSeq" id="WP_133327453.1">
    <property type="nucleotide sequence ID" value="NZ_SMYL01000003.1"/>
</dbReference>
<evidence type="ECO:0000313" key="2">
    <source>
        <dbReference type="Proteomes" id="UP000294829"/>
    </source>
</evidence>
<evidence type="ECO:0008006" key="3">
    <source>
        <dbReference type="Google" id="ProtNLM"/>
    </source>
</evidence>
<evidence type="ECO:0000313" key="1">
    <source>
        <dbReference type="EMBL" id="TDK66504.1"/>
    </source>
</evidence>
<organism evidence="1 2">
    <name type="scientific">Sapientia aquatica</name>
    <dbReference type="NCBI Taxonomy" id="1549640"/>
    <lineage>
        <taxon>Bacteria</taxon>
        <taxon>Pseudomonadati</taxon>
        <taxon>Pseudomonadota</taxon>
        <taxon>Betaproteobacteria</taxon>
        <taxon>Burkholderiales</taxon>
        <taxon>Oxalobacteraceae</taxon>
        <taxon>Sapientia</taxon>
    </lineage>
</organism>
<dbReference type="Pfam" id="PF20043">
    <property type="entry name" value="DUF6445"/>
    <property type="match status" value="1"/>
</dbReference>
<comment type="caution">
    <text evidence="1">The sequence shown here is derived from an EMBL/GenBank/DDBJ whole genome shotgun (WGS) entry which is preliminary data.</text>
</comment>
<keyword evidence="2" id="KW-1185">Reference proteome</keyword>
<dbReference type="EMBL" id="SMYL01000003">
    <property type="protein sequence ID" value="TDK66504.1"/>
    <property type="molecule type" value="Genomic_DNA"/>
</dbReference>
<reference evidence="1 2" key="1">
    <citation type="submission" date="2019-03" db="EMBL/GenBank/DDBJ databases">
        <title>Sapientia aquatica gen. nov., sp. nov., isolated from a crater lake.</title>
        <authorList>
            <person name="Felfoldi T."/>
            <person name="Szabo A."/>
            <person name="Toth E."/>
            <person name="Schumann P."/>
            <person name="Keki Z."/>
            <person name="Marialigeti K."/>
            <person name="Mathe I."/>
        </authorList>
    </citation>
    <scope>NUCLEOTIDE SEQUENCE [LARGE SCALE GENOMIC DNA]</scope>
    <source>
        <strain evidence="1 2">SA-152</strain>
    </source>
</reference>
<gene>
    <name evidence="1" type="ORF">E2I14_08540</name>
</gene>
<dbReference type="OrthoDB" id="4048724at2"/>
<name>A0A4R5W2K4_9BURK</name>
<dbReference type="InterPro" id="IPR045617">
    <property type="entry name" value="DUF6445"/>
</dbReference>
<proteinExistence type="predicted"/>
<protein>
    <recommendedName>
        <fullName evidence="3">2OG-Fe(II) oxygenase</fullName>
    </recommendedName>
</protein>